<evidence type="ECO:0000313" key="8">
    <source>
        <dbReference type="EMBL" id="CCH49851.1"/>
    </source>
</evidence>
<feature type="domain" description="Tyr recombinase" evidence="6">
    <location>
        <begin position="201"/>
        <end position="384"/>
    </location>
</feature>
<reference evidence="9" key="2">
    <citation type="journal article" date="2013" name="Stand. Genomic Sci.">
        <title>Complete genome sequence of Desulfocapsa sulfexigens, a marine deltaproteobacterium specialized in disproportionating inorganic sulfur compounds.</title>
        <authorList>
            <person name="Finster K.W."/>
            <person name="Kjeldsen K.U."/>
            <person name="Kube M."/>
            <person name="Reinhardt R."/>
            <person name="Mussmann M."/>
            <person name="Amann R."/>
            <person name="Schreiber L."/>
        </authorList>
    </citation>
    <scope>NUCLEOTIDE SEQUENCE [LARGE SCALE GENOMIC DNA]</scope>
    <source>
        <strain evidence="9">DSM 10523 / SB164P1</strain>
    </source>
</reference>
<dbReference type="Gene3D" id="3.30.160.390">
    <property type="entry name" value="Integrase, DNA-binding domain"/>
    <property type="match status" value="1"/>
</dbReference>
<dbReference type="Gene3D" id="1.10.443.10">
    <property type="entry name" value="Intergrase catalytic core"/>
    <property type="match status" value="1"/>
</dbReference>
<evidence type="ECO:0000313" key="9">
    <source>
        <dbReference type="Proteomes" id="UP000011724"/>
    </source>
</evidence>
<evidence type="ECO:0000256" key="2">
    <source>
        <dbReference type="ARBA" id="ARBA00022908"/>
    </source>
</evidence>
<dbReference type="PATRIC" id="fig|879567.3.peg.2804"/>
<dbReference type="InterPro" id="IPR010998">
    <property type="entry name" value="Integrase_recombinase_N"/>
</dbReference>
<dbReference type="CDD" id="cd00801">
    <property type="entry name" value="INT_P4_C"/>
    <property type="match status" value="1"/>
</dbReference>
<dbReference type="PROSITE" id="PS51900">
    <property type="entry name" value="CB"/>
    <property type="match status" value="1"/>
</dbReference>
<sequence length="406" mass="45879">MPLTVKKIASLKPKKKLYRVADAEGLCLEVTPTGSKLWRLRYRYNDKGKMMALGKLTDVDLAQARDECRKWKRCLREGFDPALVKKEEDARSSGKDSFETVTREWFAKFKQKWAEQTGVRKLARLESHVFPLIGSLPIDKVDAPQIRRVVLRLESLEKLHTAHRVKNIIGEIMRYAVAMGLILHNPVPDLAGVLPPTKEIHRASIVDPKGIGGLLRAIDEYQGSLVTRCALKLAPITFVRPGELRHAEWSEIDYEGKEWRIPAEKMKMKRPHVVPLSRQAVEVLKEVELVTGHGGYIFPSERSSARPMSNNTINAALRRMGYTKDEMTGHGFRSMASTNLNELGFHPDHIERQLAHVEANRVRAAYNYAEHLVERKKMMQAWADWLDGVKAGGKVIPLKSASGSGV</sequence>
<reference evidence="8 9" key="1">
    <citation type="journal article" date="2013" name="PLoS ONE">
        <title>The first genomic and proteomic characterization of a deep-sea sulfate reducer: insights into the piezophilic lifestyle of Desulfovibrio piezophilus.</title>
        <authorList>
            <person name="Pradel N."/>
            <person name="Ji B."/>
            <person name="Gimenez G."/>
            <person name="Talla E."/>
            <person name="Lenoble P."/>
            <person name="Garel M."/>
            <person name="Tamburini C."/>
            <person name="Fourquet P."/>
            <person name="Lebrun R."/>
            <person name="Bertin P."/>
            <person name="Denis Y."/>
            <person name="Pophillat M."/>
            <person name="Barbe V."/>
            <person name="Ollivier B."/>
            <person name="Dolla A."/>
        </authorList>
    </citation>
    <scope>NUCLEOTIDE SEQUENCE [LARGE SCALE GENOMIC DNA]</scope>
    <source>
        <strain evidence="9">DSM 10523 / SB164P1</strain>
    </source>
</reference>
<comment type="similarity">
    <text evidence="1">Belongs to the 'phage' integrase family.</text>
</comment>
<dbReference type="eggNOG" id="COG0582">
    <property type="taxonomic scope" value="Bacteria"/>
</dbReference>
<dbReference type="PANTHER" id="PTHR30629">
    <property type="entry name" value="PROPHAGE INTEGRASE"/>
    <property type="match status" value="1"/>
</dbReference>
<dbReference type="GO" id="GO:0015074">
    <property type="term" value="P:DNA integration"/>
    <property type="evidence" value="ECO:0007669"/>
    <property type="project" value="UniProtKB-KW"/>
</dbReference>
<keyword evidence="2" id="KW-0229">DNA integration</keyword>
<dbReference type="InterPro" id="IPR011010">
    <property type="entry name" value="DNA_brk_join_enz"/>
</dbReference>
<evidence type="ECO:0000259" key="6">
    <source>
        <dbReference type="PROSITE" id="PS51898"/>
    </source>
</evidence>
<feature type="domain" description="Core-binding (CB)" evidence="7">
    <location>
        <begin position="96"/>
        <end position="177"/>
    </location>
</feature>
<dbReference type="Gene3D" id="1.10.150.130">
    <property type="match status" value="1"/>
</dbReference>
<gene>
    <name evidence="8" type="primary">int</name>
    <name evidence="8" type="ordered locus">BN4_12618</name>
</gene>
<keyword evidence="4" id="KW-0233">DNA recombination</keyword>
<keyword evidence="3 5" id="KW-0238">DNA-binding</keyword>
<keyword evidence="9" id="KW-1185">Reference proteome</keyword>
<dbReference type="GO" id="GO:0006310">
    <property type="term" value="P:DNA recombination"/>
    <property type="evidence" value="ECO:0007669"/>
    <property type="project" value="UniProtKB-KW"/>
</dbReference>
<dbReference type="SUPFAM" id="SSF56349">
    <property type="entry name" value="DNA breaking-rejoining enzymes"/>
    <property type="match status" value="1"/>
</dbReference>
<accession>M1WKM3</accession>
<dbReference type="InterPro" id="IPR038488">
    <property type="entry name" value="Integrase_DNA-bd_sf"/>
</dbReference>
<dbReference type="Pfam" id="PF00589">
    <property type="entry name" value="Phage_integrase"/>
    <property type="match status" value="1"/>
</dbReference>
<dbReference type="InterPro" id="IPR044068">
    <property type="entry name" value="CB"/>
</dbReference>
<dbReference type="Pfam" id="PF13356">
    <property type="entry name" value="Arm-DNA-bind_3"/>
    <property type="match status" value="1"/>
</dbReference>
<dbReference type="EMBL" id="FO203427">
    <property type="protein sequence ID" value="CCH49851.1"/>
    <property type="molecule type" value="Genomic_DNA"/>
</dbReference>
<dbReference type="InterPro" id="IPR053876">
    <property type="entry name" value="Phage_int_M"/>
</dbReference>
<name>M1WKM3_PSEP2</name>
<evidence type="ECO:0000256" key="1">
    <source>
        <dbReference type="ARBA" id="ARBA00008857"/>
    </source>
</evidence>
<dbReference type="AlphaFoldDB" id="M1WKM3"/>
<dbReference type="InterPro" id="IPR025166">
    <property type="entry name" value="Integrase_DNA_bind_dom"/>
</dbReference>
<dbReference type="InterPro" id="IPR013762">
    <property type="entry name" value="Integrase-like_cat_sf"/>
</dbReference>
<dbReference type="InterPro" id="IPR050808">
    <property type="entry name" value="Phage_Integrase"/>
</dbReference>
<dbReference type="PANTHER" id="PTHR30629:SF2">
    <property type="entry name" value="PROPHAGE INTEGRASE INTS-RELATED"/>
    <property type="match status" value="1"/>
</dbReference>
<dbReference type="GO" id="GO:0003677">
    <property type="term" value="F:DNA binding"/>
    <property type="evidence" value="ECO:0007669"/>
    <property type="project" value="UniProtKB-UniRule"/>
</dbReference>
<protein>
    <submittedName>
        <fullName evidence="8">Integrase</fullName>
    </submittedName>
</protein>
<dbReference type="BioCyc" id="DPIE1322246:BN4_RS13140-MONOMER"/>
<evidence type="ECO:0000256" key="5">
    <source>
        <dbReference type="PROSITE-ProRule" id="PRU01248"/>
    </source>
</evidence>
<organism evidence="8 9">
    <name type="scientific">Pseudodesulfovibrio piezophilus (strain DSM 21447 / JCM 15486 / C1TLV30)</name>
    <name type="common">Desulfovibrio piezophilus</name>
    <dbReference type="NCBI Taxonomy" id="1322246"/>
    <lineage>
        <taxon>Bacteria</taxon>
        <taxon>Pseudomonadati</taxon>
        <taxon>Thermodesulfobacteriota</taxon>
        <taxon>Desulfovibrionia</taxon>
        <taxon>Desulfovibrionales</taxon>
        <taxon>Desulfovibrionaceae</taxon>
    </lineage>
</organism>
<proteinExistence type="inferred from homology"/>
<dbReference type="STRING" id="1322246.BN4_12618"/>
<dbReference type="RefSeq" id="WP_015415894.1">
    <property type="nucleotide sequence ID" value="NC_020409.1"/>
</dbReference>
<evidence type="ECO:0000256" key="3">
    <source>
        <dbReference type="ARBA" id="ARBA00023125"/>
    </source>
</evidence>
<dbReference type="PROSITE" id="PS51898">
    <property type="entry name" value="TYR_RECOMBINASE"/>
    <property type="match status" value="1"/>
</dbReference>
<dbReference type="Proteomes" id="UP000011724">
    <property type="component" value="Chromosome"/>
</dbReference>
<dbReference type="Pfam" id="PF22022">
    <property type="entry name" value="Phage_int_M"/>
    <property type="match status" value="1"/>
</dbReference>
<evidence type="ECO:0000259" key="7">
    <source>
        <dbReference type="PROSITE" id="PS51900"/>
    </source>
</evidence>
<dbReference type="HOGENOM" id="CLU_027562_0_0_7"/>
<dbReference type="OrthoDB" id="9775880at2"/>
<evidence type="ECO:0000256" key="4">
    <source>
        <dbReference type="ARBA" id="ARBA00023172"/>
    </source>
</evidence>
<dbReference type="KEGG" id="dpi:BN4_12618"/>
<dbReference type="InterPro" id="IPR002104">
    <property type="entry name" value="Integrase_catalytic"/>
</dbReference>